<evidence type="ECO:0000313" key="2">
    <source>
        <dbReference type="EMBL" id="ANY75133.1"/>
    </source>
</evidence>
<dbReference type="RefSeq" id="WP_099478800.1">
    <property type="nucleotide sequence ID" value="NZ_CP016809.1"/>
</dbReference>
<dbReference type="PANTHER" id="PTHR43784">
    <property type="entry name" value="GDSL-LIKE LIPASE/ACYLHYDROLASE, PUTATIVE (AFU_ORTHOLOGUE AFUA_2G00820)-RELATED"/>
    <property type="match status" value="1"/>
</dbReference>
<dbReference type="Pfam" id="PF13472">
    <property type="entry name" value="Lipase_GDSL_2"/>
    <property type="match status" value="1"/>
</dbReference>
<accession>A0A1B2E595</accession>
<dbReference type="KEGG" id="pib:BBD41_22585"/>
<feature type="domain" description="SGNH hydrolase-type esterase" evidence="1">
    <location>
        <begin position="194"/>
        <end position="365"/>
    </location>
</feature>
<reference evidence="2" key="1">
    <citation type="submission" date="2016-08" db="EMBL/GenBank/DDBJ databases">
        <title>Complete Genome Seqeunce of Paenibacillus sp. nov. IHBB 9852 from high altitute lake of Indian trans-Himalayas.</title>
        <authorList>
            <person name="Kiran S."/>
            <person name="Swarnkar M.K."/>
            <person name="Rana A."/>
            <person name="Tewari R."/>
            <person name="Gulati A."/>
        </authorList>
    </citation>
    <scope>NUCLEOTIDE SEQUENCE [LARGE SCALE GENOMIC DNA]</scope>
    <source>
        <strain evidence="2">IHBB 9852</strain>
    </source>
</reference>
<dbReference type="PANTHER" id="PTHR43784:SF2">
    <property type="entry name" value="GDSL-LIKE LIPASE_ACYLHYDROLASE, PUTATIVE (AFU_ORTHOLOGUE AFUA_2G00820)-RELATED"/>
    <property type="match status" value="1"/>
</dbReference>
<dbReference type="EMBL" id="CP016809">
    <property type="protein sequence ID" value="ANY75133.1"/>
    <property type="molecule type" value="Genomic_DNA"/>
</dbReference>
<dbReference type="InterPro" id="IPR036514">
    <property type="entry name" value="SGNH_hydro_sf"/>
</dbReference>
<gene>
    <name evidence="2" type="ORF">BBD41_22585</name>
</gene>
<evidence type="ECO:0000259" key="1">
    <source>
        <dbReference type="Pfam" id="PF13472"/>
    </source>
</evidence>
<protein>
    <submittedName>
        <fullName evidence="2">GDSL family lipase</fullName>
    </submittedName>
</protein>
<dbReference type="AlphaFoldDB" id="A0A1B2E595"/>
<proteinExistence type="predicted"/>
<dbReference type="SUPFAM" id="SSF52266">
    <property type="entry name" value="SGNH hydrolase"/>
    <property type="match status" value="1"/>
</dbReference>
<dbReference type="InterPro" id="IPR053140">
    <property type="entry name" value="GDSL_Rv0518-like"/>
</dbReference>
<dbReference type="InterPro" id="IPR013830">
    <property type="entry name" value="SGNH_hydro"/>
</dbReference>
<dbReference type="CDD" id="cd00229">
    <property type="entry name" value="SGNH_hydrolase"/>
    <property type="match status" value="1"/>
</dbReference>
<organism evidence="2">
    <name type="scientific">Paenibacillus ihbetae</name>
    <dbReference type="NCBI Taxonomy" id="1870820"/>
    <lineage>
        <taxon>Bacteria</taxon>
        <taxon>Bacillati</taxon>
        <taxon>Bacillota</taxon>
        <taxon>Bacilli</taxon>
        <taxon>Bacillales</taxon>
        <taxon>Paenibacillaceae</taxon>
        <taxon>Paenibacillus</taxon>
    </lineage>
</organism>
<name>A0A1B2E595_9BACL</name>
<dbReference type="Gene3D" id="3.40.50.1110">
    <property type="entry name" value="SGNH hydrolase"/>
    <property type="match status" value="1"/>
</dbReference>
<sequence>MRERYASLTVVSTATNFIMEQEDGSTRTYRTFMKPRESGQLELRFWHSNSVDSTWDVGSVAKGSMPGGAWRIEAAYAADGGTGRDGQVVPGTSVQITFDGKPGKEVAPGETFWSDPVQFELPDGHDLTFTWTITTPSPGKTVPYNTEGLLVSAYEADGNLADDELGTGFMPAENRLVMPAFIGYARPVKQRMIFLGDSITQGVRTAKDGYEYWVARIAEGLSPDYSVWNLGSGWARAYDASADGPWLSKAAEGDIVAIALGVNDIDIGARSSGELLDDLSAIVGRLKQREDGTKPRIILFTVPPFNFTGDREVVWRTVNEVIRTRPPEGVDAVFDIAEILSCPAPEEHRIEPKYMSSSDDPHPNGQAGAVVAEAFLKWFEAQPKDEDDLVSDLS</sequence>